<evidence type="ECO:0000256" key="2">
    <source>
        <dbReference type="ARBA" id="ARBA00022448"/>
    </source>
</evidence>
<dbReference type="Gene3D" id="3.40.50.300">
    <property type="entry name" value="P-loop containing nucleotide triphosphate hydrolases"/>
    <property type="match status" value="1"/>
</dbReference>
<comment type="similarity">
    <text evidence="1">Belongs to the ABC transporter superfamily.</text>
</comment>
<dbReference type="SMART" id="SM00382">
    <property type="entry name" value="AAA"/>
    <property type="match status" value="1"/>
</dbReference>
<accession>A0ABW4L9Y0</accession>
<keyword evidence="4 7" id="KW-0067">ATP-binding</keyword>
<dbReference type="InterPro" id="IPR027417">
    <property type="entry name" value="P-loop_NTPase"/>
</dbReference>
<reference evidence="8" key="1">
    <citation type="journal article" date="2019" name="Int. J. Syst. Evol. Microbiol.">
        <title>The Global Catalogue of Microorganisms (GCM) 10K type strain sequencing project: providing services to taxonomists for standard genome sequencing and annotation.</title>
        <authorList>
            <consortium name="The Broad Institute Genomics Platform"/>
            <consortium name="The Broad Institute Genome Sequencing Center for Infectious Disease"/>
            <person name="Wu L."/>
            <person name="Ma J."/>
        </authorList>
    </citation>
    <scope>NUCLEOTIDE SEQUENCE [LARGE SCALE GENOMIC DNA]</scope>
    <source>
        <strain evidence="8">CGMCC 1.12471</strain>
    </source>
</reference>
<comment type="caution">
    <text evidence="7">The sequence shown here is derived from an EMBL/GenBank/DDBJ whole genome shotgun (WGS) entry which is preliminary data.</text>
</comment>
<name>A0ABW4L9Y0_9MICO</name>
<sequence length="318" mass="33563">MIEVTRLTKRYGATTAVDDVSFRVEPGRVTGFLGPNGAGKSTTLRMVLGLDRPTSGRATVEGRAYADLPAPIRSVGAMLDSRSIHPGRTAAAHLRSISETHGLPRRRVGEVLELTGLAAVARRRVGTFSLGMTQRLGIATALLGDPAAVLLDEPVNGLDPEGVLWIRALARRMAAEGRAVLISSHLMSEVEQTVDHVLVLGAGRVLADSPLQQLLEQEAPPRVRVRAEDVARLVGPLVAAGASVSEPEPHVAEVTGLTADRVARIAGERDVVLTALAPVERSLEEAYFALTAGAARHRSQPLPGADDGAGTTTKEHRA</sequence>
<feature type="domain" description="ABC transporter" evidence="6">
    <location>
        <begin position="2"/>
        <end position="227"/>
    </location>
</feature>
<dbReference type="PANTHER" id="PTHR43335:SF4">
    <property type="entry name" value="ABC TRANSPORTER, ATP-BINDING PROTEIN"/>
    <property type="match status" value="1"/>
</dbReference>
<evidence type="ECO:0000256" key="1">
    <source>
        <dbReference type="ARBA" id="ARBA00005417"/>
    </source>
</evidence>
<evidence type="ECO:0000256" key="3">
    <source>
        <dbReference type="ARBA" id="ARBA00022741"/>
    </source>
</evidence>
<dbReference type="RefSeq" id="WP_377931181.1">
    <property type="nucleotide sequence ID" value="NZ_JBHUEA010000001.1"/>
</dbReference>
<keyword evidence="8" id="KW-1185">Reference proteome</keyword>
<dbReference type="Pfam" id="PF00005">
    <property type="entry name" value="ABC_tran"/>
    <property type="match status" value="1"/>
</dbReference>
<dbReference type="InterPro" id="IPR003439">
    <property type="entry name" value="ABC_transporter-like_ATP-bd"/>
</dbReference>
<dbReference type="GO" id="GO:0005524">
    <property type="term" value="F:ATP binding"/>
    <property type="evidence" value="ECO:0007669"/>
    <property type="project" value="UniProtKB-KW"/>
</dbReference>
<dbReference type="PROSITE" id="PS50893">
    <property type="entry name" value="ABC_TRANSPORTER_2"/>
    <property type="match status" value="1"/>
</dbReference>
<keyword evidence="2" id="KW-0813">Transport</keyword>
<protein>
    <submittedName>
        <fullName evidence="7">ABC transporter ATP-binding protein</fullName>
    </submittedName>
</protein>
<keyword evidence="3" id="KW-0547">Nucleotide-binding</keyword>
<evidence type="ECO:0000256" key="5">
    <source>
        <dbReference type="SAM" id="MobiDB-lite"/>
    </source>
</evidence>
<feature type="region of interest" description="Disordered" evidence="5">
    <location>
        <begin position="298"/>
        <end position="318"/>
    </location>
</feature>
<dbReference type="InterPro" id="IPR003593">
    <property type="entry name" value="AAA+_ATPase"/>
</dbReference>
<dbReference type="EMBL" id="JBHUEA010000001">
    <property type="protein sequence ID" value="MFD1719974.1"/>
    <property type="molecule type" value="Genomic_DNA"/>
</dbReference>
<evidence type="ECO:0000313" key="8">
    <source>
        <dbReference type="Proteomes" id="UP001597347"/>
    </source>
</evidence>
<proteinExistence type="inferred from homology"/>
<dbReference type="SUPFAM" id="SSF52540">
    <property type="entry name" value="P-loop containing nucleoside triphosphate hydrolases"/>
    <property type="match status" value="1"/>
</dbReference>
<dbReference type="PANTHER" id="PTHR43335">
    <property type="entry name" value="ABC TRANSPORTER, ATP-BINDING PROTEIN"/>
    <property type="match status" value="1"/>
</dbReference>
<evidence type="ECO:0000256" key="4">
    <source>
        <dbReference type="ARBA" id="ARBA00022840"/>
    </source>
</evidence>
<dbReference type="Proteomes" id="UP001597347">
    <property type="component" value="Unassembled WGS sequence"/>
</dbReference>
<evidence type="ECO:0000259" key="6">
    <source>
        <dbReference type="PROSITE" id="PS50893"/>
    </source>
</evidence>
<organism evidence="7 8">
    <name type="scientific">Amnibacterium endophyticum</name>
    <dbReference type="NCBI Taxonomy" id="2109337"/>
    <lineage>
        <taxon>Bacteria</taxon>
        <taxon>Bacillati</taxon>
        <taxon>Actinomycetota</taxon>
        <taxon>Actinomycetes</taxon>
        <taxon>Micrococcales</taxon>
        <taxon>Microbacteriaceae</taxon>
        <taxon>Amnibacterium</taxon>
    </lineage>
</organism>
<evidence type="ECO:0000313" key="7">
    <source>
        <dbReference type="EMBL" id="MFD1719974.1"/>
    </source>
</evidence>
<gene>
    <name evidence="7" type="ORF">ACFSBI_00285</name>
</gene>